<comment type="caution">
    <text evidence="1">The sequence shown here is derived from an EMBL/GenBank/DDBJ whole genome shotgun (WGS) entry which is preliminary data.</text>
</comment>
<keyword evidence="2" id="KW-1185">Reference proteome</keyword>
<evidence type="ECO:0000313" key="1">
    <source>
        <dbReference type="EMBL" id="PAU96088.1"/>
    </source>
</evidence>
<organism evidence="1 2">
    <name type="scientific">Paracoccus salipaludis</name>
    <dbReference type="NCBI Taxonomy" id="2032623"/>
    <lineage>
        <taxon>Bacteria</taxon>
        <taxon>Pseudomonadati</taxon>
        <taxon>Pseudomonadota</taxon>
        <taxon>Alphaproteobacteria</taxon>
        <taxon>Rhodobacterales</taxon>
        <taxon>Paracoccaceae</taxon>
        <taxon>Paracoccus</taxon>
    </lineage>
</organism>
<evidence type="ECO:0008006" key="3">
    <source>
        <dbReference type="Google" id="ProtNLM"/>
    </source>
</evidence>
<dbReference type="Gene3D" id="2.60.120.200">
    <property type="match status" value="1"/>
</dbReference>
<proteinExistence type="predicted"/>
<dbReference type="EMBL" id="NSJZ01000021">
    <property type="protein sequence ID" value="PAU96088.1"/>
    <property type="molecule type" value="Genomic_DNA"/>
</dbReference>
<dbReference type="RefSeq" id="WP_095641220.1">
    <property type="nucleotide sequence ID" value="NZ_NSJZ01000021.1"/>
</dbReference>
<dbReference type="Proteomes" id="UP000218023">
    <property type="component" value="Unassembled WGS sequence"/>
</dbReference>
<gene>
    <name evidence="1" type="ORF">CK240_15405</name>
</gene>
<name>A0A2A2GFF1_9RHOB</name>
<accession>A0A2A2GFF1</accession>
<dbReference type="OrthoDB" id="9809583at2"/>
<evidence type="ECO:0000313" key="2">
    <source>
        <dbReference type="Proteomes" id="UP000218023"/>
    </source>
</evidence>
<dbReference type="SUPFAM" id="SSF49899">
    <property type="entry name" value="Concanavalin A-like lectins/glucanases"/>
    <property type="match status" value="1"/>
</dbReference>
<dbReference type="InterPro" id="IPR013320">
    <property type="entry name" value="ConA-like_dom_sf"/>
</dbReference>
<sequence>MPYDPDLDPVLDELRSAQADHGARLVMMGAAQADQSSRFSALDAAQAEAGSRLAALDRMQADHGARLAALEGRPQVDLTPLSDQLSGVLARLARLEAPVTTPPAVPVPAADPIWSVLKRSQITIPAEVRVPAGQGEIYIPVTVDHTDRESFYCYVSNLKNVSGGGINVGNSQQQKANYDWDGVVYRWSPGDDLTHYVKVTSRNPVSAGKSLIVAIRVKGLGDSQKGREVKVVFADDAQHPPMPPQVHRPLRRLDLSQAQRKNRFDPATARHSDSGFIDGKPVWRSRLSHGYTQDGNGETGLYMNEDKFPGVAQSPIGHDPAEKALRIHTLAFPMEARPEHDSRLFRHQAAVIQGQTMDEVCGAEGVWRMEAKIPIRRYSWPAFWLVGRGSSGAKGSWTQWPPEIDILEKFNHSWGAADTPFTTTFAQHYGNVGSNNRVGAFGGEIEANQWLPGTGALNEGYHSWACAITYDDKDPRKAEVTFFFDDVEVGCHVLHARHEDMKTRLELFPIANVAVKAPASYTPEQYNTDDGRGHSGDMLIRDIAYYPAGFTMVPLPK</sequence>
<reference evidence="1 2" key="1">
    <citation type="submission" date="2017-09" db="EMBL/GenBank/DDBJ databases">
        <title>Paracoccus alkalisoli sp. nov., isolated from saline alkaline soil.</title>
        <authorList>
            <person name="Dong X."/>
            <person name="Zhang G."/>
        </authorList>
    </citation>
    <scope>NUCLEOTIDE SEQUENCE [LARGE SCALE GENOMIC DNA]</scope>
    <source>
        <strain evidence="1 2">WN007</strain>
    </source>
</reference>
<dbReference type="AlphaFoldDB" id="A0A2A2GFF1"/>
<protein>
    <recommendedName>
        <fullName evidence="3">GH16 domain-containing protein</fullName>
    </recommendedName>
</protein>